<dbReference type="AlphaFoldDB" id="A0A1B9Y2P9"/>
<keyword evidence="1" id="KW-0472">Membrane</keyword>
<accession>A0A1B9Y2P9</accession>
<organism evidence="2 3">
    <name type="scientific">Tenacibaculum soleae</name>
    <dbReference type="NCBI Taxonomy" id="447689"/>
    <lineage>
        <taxon>Bacteria</taxon>
        <taxon>Pseudomonadati</taxon>
        <taxon>Bacteroidota</taxon>
        <taxon>Flavobacteriia</taxon>
        <taxon>Flavobacteriales</taxon>
        <taxon>Flavobacteriaceae</taxon>
        <taxon>Tenacibaculum</taxon>
    </lineage>
</organism>
<evidence type="ECO:0000313" key="2">
    <source>
        <dbReference type="EMBL" id="OCK44084.1"/>
    </source>
</evidence>
<feature type="transmembrane region" description="Helical" evidence="1">
    <location>
        <begin position="72"/>
        <end position="92"/>
    </location>
</feature>
<proteinExistence type="predicted"/>
<protein>
    <submittedName>
        <fullName evidence="2">Uncharacterized protein</fullName>
    </submittedName>
</protein>
<dbReference type="Proteomes" id="UP000093186">
    <property type="component" value="Unassembled WGS sequence"/>
</dbReference>
<feature type="transmembrane region" description="Helical" evidence="1">
    <location>
        <begin position="151"/>
        <end position="167"/>
    </location>
</feature>
<evidence type="ECO:0000256" key="1">
    <source>
        <dbReference type="SAM" id="Phobius"/>
    </source>
</evidence>
<keyword evidence="1" id="KW-0812">Transmembrane</keyword>
<keyword evidence="3" id="KW-1185">Reference proteome</keyword>
<feature type="transmembrane region" description="Helical" evidence="1">
    <location>
        <begin position="172"/>
        <end position="191"/>
    </location>
</feature>
<dbReference type="EMBL" id="MAKX01000001">
    <property type="protein sequence ID" value="OCK44084.1"/>
    <property type="molecule type" value="Genomic_DNA"/>
</dbReference>
<sequence length="250" mass="29537">MNLSSFRVFFKQILQTLGLLLLINFLGLFIDSKFVAENIFKEAQWINNIAVIIVFIYLFLKATARVKEQLIYAILIAIIGEYLFSLIFGMYSYRLGNIPHYIPVGHAIVFIFVYYFSRKPSVKANRKNIEMFNTILILIFSLFFLLFKKDVFGFVCTLFVFFFLRKHPKERLFYLTMYCVIAVIELIGTGFECWKWPEIAFNKFEFLPSGNPPSGICLFYFGLDRGTMSFYKRRHKLTWGRLKRIRAIEN</sequence>
<comment type="caution">
    <text evidence="2">The sequence shown here is derived from an EMBL/GenBank/DDBJ whole genome shotgun (WGS) entry which is preliminary data.</text>
</comment>
<feature type="transmembrane region" description="Helical" evidence="1">
    <location>
        <begin position="98"/>
        <end position="116"/>
    </location>
</feature>
<gene>
    <name evidence="2" type="ORF">BA195_05180</name>
</gene>
<dbReference type="OrthoDB" id="977790at2"/>
<evidence type="ECO:0000313" key="3">
    <source>
        <dbReference type="Proteomes" id="UP000093186"/>
    </source>
</evidence>
<dbReference type="RefSeq" id="WP_068703114.1">
    <property type="nucleotide sequence ID" value="NZ_MAKX01000001.1"/>
</dbReference>
<dbReference type="STRING" id="447689.BA195_05180"/>
<reference evidence="2 3" key="1">
    <citation type="submission" date="2016-06" db="EMBL/GenBank/DDBJ databases">
        <title>Draft Genome Sequence of Tenacibaculum soleae UCD-KL19.</title>
        <authorList>
            <person name="Eisen J.A."/>
            <person name="Coil D.A."/>
            <person name="Lujan K.M."/>
        </authorList>
    </citation>
    <scope>NUCLEOTIDE SEQUENCE [LARGE SCALE GENOMIC DNA]</scope>
    <source>
        <strain evidence="2 3">UCD-KL19</strain>
    </source>
</reference>
<feature type="transmembrane region" description="Helical" evidence="1">
    <location>
        <begin position="128"/>
        <end position="145"/>
    </location>
</feature>
<feature type="transmembrane region" description="Helical" evidence="1">
    <location>
        <begin position="12"/>
        <end position="30"/>
    </location>
</feature>
<keyword evidence="1" id="KW-1133">Transmembrane helix</keyword>
<feature type="transmembrane region" description="Helical" evidence="1">
    <location>
        <begin position="211"/>
        <end position="231"/>
    </location>
</feature>
<name>A0A1B9Y2P9_9FLAO</name>
<feature type="transmembrane region" description="Helical" evidence="1">
    <location>
        <begin position="42"/>
        <end position="60"/>
    </location>
</feature>